<dbReference type="STRING" id="419015.HMPREF3214_01072"/>
<dbReference type="InterPro" id="IPR036259">
    <property type="entry name" value="MFS_trans_sf"/>
</dbReference>
<evidence type="ECO:0000256" key="7">
    <source>
        <dbReference type="ARBA" id="ARBA00023136"/>
    </source>
</evidence>
<comment type="subcellular location">
    <subcellularLocation>
        <location evidence="1">Cell inner membrane</location>
        <topology evidence="1">Multi-pass membrane protein</topology>
    </subcellularLocation>
</comment>
<feature type="transmembrane region" description="Helical" evidence="8">
    <location>
        <begin position="179"/>
        <end position="195"/>
    </location>
</feature>
<evidence type="ECO:0000313" key="10">
    <source>
        <dbReference type="EMBL" id="ERH30316.1"/>
    </source>
</evidence>
<feature type="transmembrane region" description="Helical" evidence="8">
    <location>
        <begin position="77"/>
        <end position="97"/>
    </location>
</feature>
<dbReference type="PRINTS" id="PR00174">
    <property type="entry name" value="LACYSMPORT"/>
</dbReference>
<dbReference type="GO" id="GO:0005886">
    <property type="term" value="C:plasma membrane"/>
    <property type="evidence" value="ECO:0007669"/>
    <property type="project" value="UniProtKB-SubCell"/>
</dbReference>
<accession>U1R8I4</accession>
<protein>
    <submittedName>
        <fullName evidence="10">Galactoside permease</fullName>
    </submittedName>
</protein>
<dbReference type="SUPFAM" id="SSF103473">
    <property type="entry name" value="MFS general substrate transporter"/>
    <property type="match status" value="1"/>
</dbReference>
<dbReference type="InterPro" id="IPR000576">
    <property type="entry name" value="LacY/RafB_perm_fam"/>
</dbReference>
<dbReference type="PATRIC" id="fig|1321816.3.peg.952"/>
<feature type="transmembrane region" description="Helical" evidence="8">
    <location>
        <begin position="103"/>
        <end position="126"/>
    </location>
</feature>
<evidence type="ECO:0000256" key="1">
    <source>
        <dbReference type="ARBA" id="ARBA00004429"/>
    </source>
</evidence>
<dbReference type="PROSITE" id="PS50850">
    <property type="entry name" value="MFS"/>
    <property type="match status" value="1"/>
</dbReference>
<keyword evidence="5 8" id="KW-0812">Transmembrane</keyword>
<dbReference type="GO" id="GO:0030395">
    <property type="term" value="F:lactose binding"/>
    <property type="evidence" value="ECO:0007669"/>
    <property type="project" value="TreeGrafter"/>
</dbReference>
<keyword evidence="6 8" id="KW-1133">Transmembrane helix</keyword>
<dbReference type="PANTHER" id="PTHR23522:SF10">
    <property type="entry name" value="3-PHENYLPROPIONIC ACID TRANSPORTER-RELATED"/>
    <property type="match status" value="1"/>
</dbReference>
<dbReference type="Gene3D" id="1.20.1250.20">
    <property type="entry name" value="MFS general substrate transporter like domains"/>
    <property type="match status" value="2"/>
</dbReference>
<dbReference type="GO" id="GO:0015528">
    <property type="term" value="F:lactose:proton symporter activity"/>
    <property type="evidence" value="ECO:0007669"/>
    <property type="project" value="TreeGrafter"/>
</dbReference>
<dbReference type="NCBIfam" id="NF007077">
    <property type="entry name" value="PRK09528.1"/>
    <property type="match status" value="1"/>
</dbReference>
<dbReference type="NCBIfam" id="TIGR00882">
    <property type="entry name" value="2A0105"/>
    <property type="match status" value="1"/>
</dbReference>
<feature type="transmembrane region" description="Helical" evidence="8">
    <location>
        <begin position="45"/>
        <end position="65"/>
    </location>
</feature>
<keyword evidence="7 8" id="KW-0472">Membrane</keyword>
<feature type="domain" description="Major facilitator superfamily (MFS) profile" evidence="9">
    <location>
        <begin position="39"/>
        <end position="442"/>
    </location>
</feature>
<keyword evidence="4" id="KW-0997">Cell inner membrane</keyword>
<evidence type="ECO:0000256" key="3">
    <source>
        <dbReference type="ARBA" id="ARBA00022475"/>
    </source>
</evidence>
<feature type="transmembrane region" description="Helical" evidence="8">
    <location>
        <begin position="329"/>
        <end position="352"/>
    </location>
</feature>
<dbReference type="InterPro" id="IPR020846">
    <property type="entry name" value="MFS_dom"/>
</dbReference>
<evidence type="ECO:0000259" key="9">
    <source>
        <dbReference type="PROSITE" id="PS50850"/>
    </source>
</evidence>
<comment type="caution">
    <text evidence="10">The sequence shown here is derived from an EMBL/GenBank/DDBJ whole genome shotgun (WGS) entry which is preliminary data.</text>
</comment>
<evidence type="ECO:0000313" key="11">
    <source>
        <dbReference type="Proteomes" id="UP000016519"/>
    </source>
</evidence>
<feature type="transmembrane region" description="Helical" evidence="8">
    <location>
        <begin position="202"/>
        <end position="222"/>
    </location>
</feature>
<organism evidence="10 11">
    <name type="scientific">Alloscardovia omnicolens F0580</name>
    <dbReference type="NCBI Taxonomy" id="1321816"/>
    <lineage>
        <taxon>Bacteria</taxon>
        <taxon>Bacillati</taxon>
        <taxon>Actinomycetota</taxon>
        <taxon>Actinomycetes</taxon>
        <taxon>Bifidobacteriales</taxon>
        <taxon>Bifidobacteriaceae</taxon>
        <taxon>Alloscardovia</taxon>
    </lineage>
</organism>
<keyword evidence="3" id="KW-1003">Cell membrane</keyword>
<dbReference type="Proteomes" id="UP000016519">
    <property type="component" value="Unassembled WGS sequence"/>
</dbReference>
<evidence type="ECO:0000256" key="2">
    <source>
        <dbReference type="ARBA" id="ARBA00022448"/>
    </source>
</evidence>
<gene>
    <name evidence="10" type="ORF">HMPREF9244_01078</name>
</gene>
<dbReference type="Pfam" id="PF01306">
    <property type="entry name" value="LacY_symp"/>
    <property type="match status" value="1"/>
</dbReference>
<evidence type="ECO:0000256" key="5">
    <source>
        <dbReference type="ARBA" id="ARBA00022692"/>
    </source>
</evidence>
<dbReference type="EMBL" id="AWSI01000034">
    <property type="protein sequence ID" value="ERH30316.1"/>
    <property type="molecule type" value="Genomic_DNA"/>
</dbReference>
<reference evidence="10 11" key="1">
    <citation type="submission" date="2013-08" db="EMBL/GenBank/DDBJ databases">
        <authorList>
            <person name="Weinstock G."/>
            <person name="Sodergren E."/>
            <person name="Wylie T."/>
            <person name="Fulton L."/>
            <person name="Fulton R."/>
            <person name="Fronick C."/>
            <person name="O'Laughlin M."/>
            <person name="Godfrey J."/>
            <person name="Miner T."/>
            <person name="Herter B."/>
            <person name="Appelbaum E."/>
            <person name="Cordes M."/>
            <person name="Lek S."/>
            <person name="Wollam A."/>
            <person name="Pepin K.H."/>
            <person name="Palsikar V.B."/>
            <person name="Mitreva M."/>
            <person name="Wilson R.K."/>
        </authorList>
    </citation>
    <scope>NUCLEOTIDE SEQUENCE [LARGE SCALE GENOMIC DNA]</scope>
    <source>
        <strain evidence="10 11">F0580</strain>
    </source>
</reference>
<feature type="transmembrane region" description="Helical" evidence="8">
    <location>
        <begin position="138"/>
        <end position="159"/>
    </location>
</feature>
<dbReference type="HOGENOM" id="CLU_055585_0_0_11"/>
<proteinExistence type="predicted"/>
<name>U1R8I4_9BIFI</name>
<evidence type="ECO:0000256" key="8">
    <source>
        <dbReference type="SAM" id="Phobius"/>
    </source>
</evidence>
<sequence>MLSIKLFGLLAQVFTLAKTKQKRERKMKQRSLPMWKNPSYLQNSVGIFLFFCAYGIWWSFFRIWLKESVHLNATEVGQVYSANSLVALILLLVYGAVQDQLGIRRHLIIAVSTIAALIGPFVTFIYAPMLSTPGAVRFIGILVGAVVLSAGFIAGNSLVEAIGEKCSRKFNFVFGQTRAWGSLGYAIVALFAGVASTIHPLLIFWLGSFFAVGVLAICTFWIPQEQRELMHQEAGSTSQAATTPSLHDILGVLRMPEVWIIMAFMLFTNSFYNVFDQQMFPSYYVDQFSDSVVGTDTYAVINGVQVFLEAACMALAPIIMEKIGVRNSLLLGGFVMFARIGLVLLMGNNIYLLSADRMMHALQMSFTVLPAMRYFALHYNTKMSATLYLVGFQFASQGGQIIFSTPLGYLLDSTGSTTTFMVMTAITFIAFVYGLIIIKKDTQDVDGDPLKKHINKGMTAQMASSEQLD</sequence>
<keyword evidence="2" id="KW-0813">Transport</keyword>
<dbReference type="AlphaFoldDB" id="U1R8I4"/>
<evidence type="ECO:0000256" key="6">
    <source>
        <dbReference type="ARBA" id="ARBA00022989"/>
    </source>
</evidence>
<keyword evidence="11" id="KW-1185">Reference proteome</keyword>
<evidence type="ECO:0000256" key="4">
    <source>
        <dbReference type="ARBA" id="ARBA00022519"/>
    </source>
</evidence>
<feature type="transmembrane region" description="Helical" evidence="8">
    <location>
        <begin position="417"/>
        <end position="438"/>
    </location>
</feature>
<dbReference type="PANTHER" id="PTHR23522">
    <property type="entry name" value="BLL5896 PROTEIN"/>
    <property type="match status" value="1"/>
</dbReference>